<sequence>MTATPNSRAHAVAALKLQRDRSTAYQQWTSLFYRAIIGDITATELQRHIQGIVLPEFQRISTQLRSLQEVLTVSVAETEQQPNGHPSPHLTTNAPSSSSTAAKATALARWIDRLQDLEREHYTVTLSLANQLVQHCTPNVCVESERKPLAAAEEDISRRTD</sequence>
<gene>
    <name evidence="2" type="ORF">Q4I30_004655</name>
</gene>
<keyword evidence="3" id="KW-1185">Reference proteome</keyword>
<reference evidence="2 3" key="1">
    <citation type="submission" date="2024-02" db="EMBL/GenBank/DDBJ databases">
        <title>FIRST GENOME SEQUENCES OF Leishmania (Viannia) shawi, Leishmania (Viannia) lindenbergi AND Leishmania (Viannia) utingensis.</title>
        <authorList>
            <person name="Resadore F."/>
            <person name="Custodio M.G.F."/>
            <person name="Boite M.C."/>
            <person name="Cupolillo E."/>
            <person name="Ferreira G.E.M."/>
        </authorList>
    </citation>
    <scope>NUCLEOTIDE SEQUENCE [LARGE SCALE GENOMIC DNA]</scope>
    <source>
        <strain evidence="2 3">ITUB/BR/1977/M4964</strain>
    </source>
</reference>
<organism evidence="2 3">
    <name type="scientific">Leishmania utingensis</name>
    <dbReference type="NCBI Taxonomy" id="653362"/>
    <lineage>
        <taxon>Eukaryota</taxon>
        <taxon>Discoba</taxon>
        <taxon>Euglenozoa</taxon>
        <taxon>Kinetoplastea</taxon>
        <taxon>Metakinetoplastina</taxon>
        <taxon>Trypanosomatida</taxon>
        <taxon>Trypanosomatidae</taxon>
        <taxon>Leishmaniinae</taxon>
        <taxon>Leishmania</taxon>
    </lineage>
</organism>
<protein>
    <submittedName>
        <fullName evidence="2">Uncharacterized protein</fullName>
    </submittedName>
</protein>
<comment type="caution">
    <text evidence="2">The sequence shown here is derived from an EMBL/GenBank/DDBJ whole genome shotgun (WGS) entry which is preliminary data.</text>
</comment>
<proteinExistence type="predicted"/>
<dbReference type="EMBL" id="JBAMZL010000027">
    <property type="protein sequence ID" value="KAL0504058.1"/>
    <property type="molecule type" value="Genomic_DNA"/>
</dbReference>
<accession>A0AAW3AD57</accession>
<evidence type="ECO:0000313" key="2">
    <source>
        <dbReference type="EMBL" id="KAL0504058.1"/>
    </source>
</evidence>
<evidence type="ECO:0000256" key="1">
    <source>
        <dbReference type="SAM" id="MobiDB-lite"/>
    </source>
</evidence>
<dbReference type="AlphaFoldDB" id="A0AAW3AD57"/>
<feature type="region of interest" description="Disordered" evidence="1">
    <location>
        <begin position="77"/>
        <end position="98"/>
    </location>
</feature>
<dbReference type="Proteomes" id="UP001482455">
    <property type="component" value="Unassembled WGS sequence"/>
</dbReference>
<name>A0AAW3AD57_9TRYP</name>
<evidence type="ECO:0000313" key="3">
    <source>
        <dbReference type="Proteomes" id="UP001482455"/>
    </source>
</evidence>
<feature type="non-terminal residue" evidence="2">
    <location>
        <position position="161"/>
    </location>
</feature>